<accession>A0ABV9YQG1</accession>
<keyword evidence="1" id="KW-1133">Transmembrane helix</keyword>
<name>A0ABV9YQG1_9PSEU</name>
<protein>
    <submittedName>
        <fullName evidence="2">DUF5134 domain-containing protein</fullName>
    </submittedName>
</protein>
<organism evidence="2 3">
    <name type="scientific">Actinomycetospora atypica</name>
    <dbReference type="NCBI Taxonomy" id="1290095"/>
    <lineage>
        <taxon>Bacteria</taxon>
        <taxon>Bacillati</taxon>
        <taxon>Actinomycetota</taxon>
        <taxon>Actinomycetes</taxon>
        <taxon>Pseudonocardiales</taxon>
        <taxon>Pseudonocardiaceae</taxon>
        <taxon>Actinomycetospora</taxon>
    </lineage>
</organism>
<reference evidence="3" key="1">
    <citation type="journal article" date="2019" name="Int. J. Syst. Evol. Microbiol.">
        <title>The Global Catalogue of Microorganisms (GCM) 10K type strain sequencing project: providing services to taxonomists for standard genome sequencing and annotation.</title>
        <authorList>
            <consortium name="The Broad Institute Genomics Platform"/>
            <consortium name="The Broad Institute Genome Sequencing Center for Infectious Disease"/>
            <person name="Wu L."/>
            <person name="Ma J."/>
        </authorList>
    </citation>
    <scope>NUCLEOTIDE SEQUENCE [LARGE SCALE GENOMIC DNA]</scope>
    <source>
        <strain evidence="3">CGMCC 4.7093</strain>
    </source>
</reference>
<dbReference type="RefSeq" id="WP_378037495.1">
    <property type="nucleotide sequence ID" value="NZ_JBHSIV010000020.1"/>
</dbReference>
<feature type="transmembrane region" description="Helical" evidence="1">
    <location>
        <begin position="108"/>
        <end position="127"/>
    </location>
</feature>
<gene>
    <name evidence="2" type="ORF">ACFPBZ_18130</name>
</gene>
<feature type="transmembrane region" description="Helical" evidence="1">
    <location>
        <begin position="41"/>
        <end position="62"/>
    </location>
</feature>
<proteinExistence type="predicted"/>
<dbReference type="EMBL" id="JBHSIV010000020">
    <property type="protein sequence ID" value="MFC5064146.1"/>
    <property type="molecule type" value="Genomic_DNA"/>
</dbReference>
<dbReference type="InterPro" id="IPR033458">
    <property type="entry name" value="DUF5134"/>
</dbReference>
<feature type="transmembrane region" description="Helical" evidence="1">
    <location>
        <begin position="147"/>
        <end position="170"/>
    </location>
</feature>
<evidence type="ECO:0000313" key="2">
    <source>
        <dbReference type="EMBL" id="MFC5064146.1"/>
    </source>
</evidence>
<feature type="transmembrane region" description="Helical" evidence="1">
    <location>
        <begin position="6"/>
        <end position="29"/>
    </location>
</feature>
<dbReference type="Proteomes" id="UP001595947">
    <property type="component" value="Unassembled WGS sequence"/>
</dbReference>
<keyword evidence="1" id="KW-0472">Membrane</keyword>
<keyword evidence="1" id="KW-0812">Transmembrane</keyword>
<evidence type="ECO:0000313" key="3">
    <source>
        <dbReference type="Proteomes" id="UP001595947"/>
    </source>
</evidence>
<sequence length="216" mass="21640">MVSGWVGVALATAFVLTTALCAVSLAVHGARRTRRLAAAEANHVVMGVGMILMVVPSTAGLVSPTVGVVLFGLMAVAWLGLLVVGGLLGEPRGSIIGCGRCTGHPVHLLALDAAMVVMYLAMLPPPMPAMPGMEGMHHGAHVSSSPVLTAVGVVLAVYLAAHAVATAVVLRRTPEPVPAGGAALPAPVRVAVRGNVQLVGQAGMGLAMAAMLLVGH</sequence>
<keyword evidence="3" id="KW-1185">Reference proteome</keyword>
<comment type="caution">
    <text evidence="2">The sequence shown here is derived from an EMBL/GenBank/DDBJ whole genome shotgun (WGS) entry which is preliminary data.</text>
</comment>
<evidence type="ECO:0000256" key="1">
    <source>
        <dbReference type="SAM" id="Phobius"/>
    </source>
</evidence>
<dbReference type="Pfam" id="PF17197">
    <property type="entry name" value="DUF5134"/>
    <property type="match status" value="1"/>
</dbReference>
<feature type="transmembrane region" description="Helical" evidence="1">
    <location>
        <begin position="68"/>
        <end position="88"/>
    </location>
</feature>